<dbReference type="Proteomes" id="UP000193207">
    <property type="component" value="Unassembled WGS sequence"/>
</dbReference>
<dbReference type="Gene3D" id="1.10.10.10">
    <property type="entry name" value="Winged helix-like DNA-binding domain superfamily/Winged helix DNA-binding domain"/>
    <property type="match status" value="1"/>
</dbReference>
<dbReference type="OrthoDB" id="7618373at2"/>
<dbReference type="SUPFAM" id="SSF48008">
    <property type="entry name" value="GntR ligand-binding domain-like"/>
    <property type="match status" value="1"/>
</dbReference>
<dbReference type="AlphaFoldDB" id="A0A1X6Y4G6"/>
<feature type="domain" description="HTH gntR-type" evidence="4">
    <location>
        <begin position="5"/>
        <end position="72"/>
    </location>
</feature>
<evidence type="ECO:0000259" key="4">
    <source>
        <dbReference type="PROSITE" id="PS50949"/>
    </source>
</evidence>
<sequence length="218" mass="24271">MQDDKSIVEIIQDEILRRICFLETPPGTQLKEAELAGEFNVSRTPVRDAISRISHLGLVETRNGVGSVVMALSPEAIRQVYAMRLELAPLIGTMSPRTITDEHRRLCDELLEAALVLHGAFDPGRYIEINHRLHGLIADLIGNQSLRAFWWQTYYQAASTWHRLGHALGAEVAEALVSELREVGRALDSGDVAAIGHIQRVHIGYGFARIERHILTGP</sequence>
<keyword evidence="2" id="KW-0238">DNA-binding</keyword>
<gene>
    <name evidence="5" type="primary">ydfH_1</name>
    <name evidence="5" type="ORF">ROH8110_00022</name>
</gene>
<evidence type="ECO:0000256" key="1">
    <source>
        <dbReference type="ARBA" id="ARBA00023015"/>
    </source>
</evidence>
<reference evidence="5 6" key="1">
    <citation type="submission" date="2017-03" db="EMBL/GenBank/DDBJ databases">
        <authorList>
            <person name="Afonso C.L."/>
            <person name="Miller P.J."/>
            <person name="Scott M.A."/>
            <person name="Spackman E."/>
            <person name="Goraichik I."/>
            <person name="Dimitrov K.M."/>
            <person name="Suarez D.L."/>
            <person name="Swayne D.E."/>
        </authorList>
    </citation>
    <scope>NUCLEOTIDE SEQUENCE [LARGE SCALE GENOMIC DNA]</scope>
    <source>
        <strain evidence="5 6">CECT 8110</strain>
    </source>
</reference>
<evidence type="ECO:0000256" key="3">
    <source>
        <dbReference type="ARBA" id="ARBA00023163"/>
    </source>
</evidence>
<dbReference type="CDD" id="cd07377">
    <property type="entry name" value="WHTH_GntR"/>
    <property type="match status" value="1"/>
</dbReference>
<dbReference type="InterPro" id="IPR000524">
    <property type="entry name" value="Tscrpt_reg_HTH_GntR"/>
</dbReference>
<dbReference type="InterPro" id="IPR036388">
    <property type="entry name" value="WH-like_DNA-bd_sf"/>
</dbReference>
<evidence type="ECO:0000256" key="2">
    <source>
        <dbReference type="ARBA" id="ARBA00023125"/>
    </source>
</evidence>
<dbReference type="SMART" id="SM00345">
    <property type="entry name" value="HTH_GNTR"/>
    <property type="match status" value="1"/>
</dbReference>
<keyword evidence="3" id="KW-0804">Transcription</keyword>
<dbReference type="Pfam" id="PF00392">
    <property type="entry name" value="GntR"/>
    <property type="match status" value="1"/>
</dbReference>
<accession>A0A1X6Y4G6</accession>
<protein>
    <submittedName>
        <fullName evidence="5">Putative HTH-type transcriptional regulator YdfH</fullName>
    </submittedName>
</protein>
<name>A0A1X6Y4G6_9RHOB</name>
<dbReference type="GO" id="GO:0003677">
    <property type="term" value="F:DNA binding"/>
    <property type="evidence" value="ECO:0007669"/>
    <property type="project" value="UniProtKB-KW"/>
</dbReference>
<dbReference type="Gene3D" id="1.20.120.530">
    <property type="entry name" value="GntR ligand-binding domain-like"/>
    <property type="match status" value="1"/>
</dbReference>
<keyword evidence="6" id="KW-1185">Reference proteome</keyword>
<dbReference type="RefSeq" id="WP_085816898.1">
    <property type="nucleotide sequence ID" value="NZ_FWFU01000001.1"/>
</dbReference>
<dbReference type="SUPFAM" id="SSF46785">
    <property type="entry name" value="Winged helix' DNA-binding domain"/>
    <property type="match status" value="1"/>
</dbReference>
<dbReference type="PANTHER" id="PTHR43537:SF5">
    <property type="entry name" value="UXU OPERON TRANSCRIPTIONAL REGULATOR"/>
    <property type="match status" value="1"/>
</dbReference>
<dbReference type="PANTHER" id="PTHR43537">
    <property type="entry name" value="TRANSCRIPTIONAL REGULATOR, GNTR FAMILY"/>
    <property type="match status" value="1"/>
</dbReference>
<dbReference type="GO" id="GO:0003700">
    <property type="term" value="F:DNA-binding transcription factor activity"/>
    <property type="evidence" value="ECO:0007669"/>
    <property type="project" value="InterPro"/>
</dbReference>
<dbReference type="SMART" id="SM00895">
    <property type="entry name" value="FCD"/>
    <property type="match status" value="1"/>
</dbReference>
<dbReference type="InterPro" id="IPR008920">
    <property type="entry name" value="TF_FadR/GntR_C"/>
</dbReference>
<dbReference type="PROSITE" id="PS50949">
    <property type="entry name" value="HTH_GNTR"/>
    <property type="match status" value="1"/>
</dbReference>
<keyword evidence="1" id="KW-0805">Transcription regulation</keyword>
<evidence type="ECO:0000313" key="5">
    <source>
        <dbReference type="EMBL" id="SLN10601.1"/>
    </source>
</evidence>
<proteinExistence type="predicted"/>
<dbReference type="InterPro" id="IPR036390">
    <property type="entry name" value="WH_DNA-bd_sf"/>
</dbReference>
<dbReference type="InterPro" id="IPR011711">
    <property type="entry name" value="GntR_C"/>
</dbReference>
<dbReference type="EMBL" id="FWFU01000001">
    <property type="protein sequence ID" value="SLN10601.1"/>
    <property type="molecule type" value="Genomic_DNA"/>
</dbReference>
<evidence type="ECO:0000313" key="6">
    <source>
        <dbReference type="Proteomes" id="UP000193207"/>
    </source>
</evidence>
<dbReference type="Pfam" id="PF07729">
    <property type="entry name" value="FCD"/>
    <property type="match status" value="1"/>
</dbReference>
<organism evidence="5 6">
    <name type="scientific">Roseovarius halotolerans</name>
    <dbReference type="NCBI Taxonomy" id="505353"/>
    <lineage>
        <taxon>Bacteria</taxon>
        <taxon>Pseudomonadati</taxon>
        <taxon>Pseudomonadota</taxon>
        <taxon>Alphaproteobacteria</taxon>
        <taxon>Rhodobacterales</taxon>
        <taxon>Roseobacteraceae</taxon>
        <taxon>Roseovarius</taxon>
    </lineage>
</organism>